<gene>
    <name evidence="2" type="ORF">A0H81_00531</name>
</gene>
<keyword evidence="3" id="KW-1185">Reference proteome</keyword>
<keyword evidence="1" id="KW-1133">Transmembrane helix</keyword>
<organism evidence="2 3">
    <name type="scientific">Grifola frondosa</name>
    <name type="common">Maitake</name>
    <name type="synonym">Polyporus frondosus</name>
    <dbReference type="NCBI Taxonomy" id="5627"/>
    <lineage>
        <taxon>Eukaryota</taxon>
        <taxon>Fungi</taxon>
        <taxon>Dikarya</taxon>
        <taxon>Basidiomycota</taxon>
        <taxon>Agaricomycotina</taxon>
        <taxon>Agaricomycetes</taxon>
        <taxon>Polyporales</taxon>
        <taxon>Grifolaceae</taxon>
        <taxon>Grifola</taxon>
    </lineage>
</organism>
<proteinExistence type="predicted"/>
<evidence type="ECO:0000256" key="1">
    <source>
        <dbReference type="SAM" id="Phobius"/>
    </source>
</evidence>
<keyword evidence="1" id="KW-0472">Membrane</keyword>
<reference evidence="2 3" key="1">
    <citation type="submission" date="2016-03" db="EMBL/GenBank/DDBJ databases">
        <title>Whole genome sequencing of Grifola frondosa 9006-11.</title>
        <authorList>
            <person name="Min B."/>
            <person name="Park H."/>
            <person name="Kim J.-G."/>
            <person name="Cho H."/>
            <person name="Oh Y.-L."/>
            <person name="Kong W.-S."/>
            <person name="Choi I.-G."/>
        </authorList>
    </citation>
    <scope>NUCLEOTIDE SEQUENCE [LARGE SCALE GENOMIC DNA]</scope>
    <source>
        <strain evidence="2 3">9006-11</strain>
    </source>
</reference>
<comment type="caution">
    <text evidence="2">The sequence shown here is derived from an EMBL/GenBank/DDBJ whole genome shotgun (WGS) entry which is preliminary data.</text>
</comment>
<evidence type="ECO:0000313" key="3">
    <source>
        <dbReference type="Proteomes" id="UP000092993"/>
    </source>
</evidence>
<feature type="transmembrane region" description="Helical" evidence="1">
    <location>
        <begin position="20"/>
        <end position="38"/>
    </location>
</feature>
<accession>A0A1C7MQ65</accession>
<keyword evidence="1" id="KW-0812">Transmembrane</keyword>
<dbReference type="EMBL" id="LUGG01000001">
    <property type="protein sequence ID" value="OBZ79015.1"/>
    <property type="molecule type" value="Genomic_DNA"/>
</dbReference>
<dbReference type="AlphaFoldDB" id="A0A1C7MQ65"/>
<name>A0A1C7MQ65_GRIFR</name>
<sequence length="87" mass="9891">MDPRYRNSDPKTRRLLKVQFLVMPNGILFRGIIGAFTWSQNMCNFNLGPFSRSTTKLDSLRIVGSASQTELPRMNRLCLAILMLSLA</sequence>
<evidence type="ECO:0000313" key="2">
    <source>
        <dbReference type="EMBL" id="OBZ79015.1"/>
    </source>
</evidence>
<dbReference type="Proteomes" id="UP000092993">
    <property type="component" value="Unassembled WGS sequence"/>
</dbReference>
<protein>
    <submittedName>
        <fullName evidence="2">Uncharacterized protein</fullName>
    </submittedName>
</protein>